<feature type="domain" description="Isochorismatase-like" evidence="8">
    <location>
        <begin position="9"/>
        <end position="216"/>
    </location>
</feature>
<proteinExistence type="inferred from homology"/>
<comment type="caution">
    <text evidence="9">The sequence shown here is derived from an EMBL/GenBank/DDBJ whole genome shotgun (WGS) entry which is preliminary data.</text>
</comment>
<evidence type="ECO:0000256" key="5">
    <source>
        <dbReference type="ARBA" id="ARBA00037900"/>
    </source>
</evidence>
<keyword evidence="2" id="KW-0662">Pyridine nucleotide biosynthesis</keyword>
<comment type="pathway">
    <text evidence="5">Cofactor biosynthesis; nicotinate biosynthesis; nicotinate from nicotinamide: step 1/1.</text>
</comment>
<organism evidence="9 10">
    <name type="scientific">Thiohalocapsa halophila</name>
    <dbReference type="NCBI Taxonomy" id="69359"/>
    <lineage>
        <taxon>Bacteria</taxon>
        <taxon>Pseudomonadati</taxon>
        <taxon>Pseudomonadota</taxon>
        <taxon>Gammaproteobacteria</taxon>
        <taxon>Chromatiales</taxon>
        <taxon>Chromatiaceae</taxon>
        <taxon>Thiohalocapsa</taxon>
    </lineage>
</organism>
<evidence type="ECO:0000313" key="9">
    <source>
        <dbReference type="EMBL" id="MBK1632834.1"/>
    </source>
</evidence>
<dbReference type="EC" id="3.5.1.19" evidence="6"/>
<accession>A0ABS1CLX1</accession>
<evidence type="ECO:0000256" key="4">
    <source>
        <dbReference type="ARBA" id="ARBA00022801"/>
    </source>
</evidence>
<evidence type="ECO:0000256" key="1">
    <source>
        <dbReference type="ARBA" id="ARBA00006336"/>
    </source>
</evidence>
<evidence type="ECO:0000256" key="3">
    <source>
        <dbReference type="ARBA" id="ARBA00022723"/>
    </source>
</evidence>
<dbReference type="InterPro" id="IPR000868">
    <property type="entry name" value="Isochorismatase-like_dom"/>
</dbReference>
<evidence type="ECO:0000256" key="6">
    <source>
        <dbReference type="ARBA" id="ARBA00039017"/>
    </source>
</evidence>
<dbReference type="Pfam" id="PF00857">
    <property type="entry name" value="Isochorismatase"/>
    <property type="match status" value="1"/>
</dbReference>
<dbReference type="RefSeq" id="WP_200240653.1">
    <property type="nucleotide sequence ID" value="NZ_NRRV01000059.1"/>
</dbReference>
<reference evidence="9 10" key="1">
    <citation type="journal article" date="2020" name="Microorganisms">
        <title>Osmotic Adaptation and Compatible Solute Biosynthesis of Phototrophic Bacteria as Revealed from Genome Analyses.</title>
        <authorList>
            <person name="Imhoff J.F."/>
            <person name="Rahn T."/>
            <person name="Kunzel S."/>
            <person name="Keller A."/>
            <person name="Neulinger S.C."/>
        </authorList>
    </citation>
    <scope>NUCLEOTIDE SEQUENCE [LARGE SCALE GENOMIC DNA]</scope>
    <source>
        <strain evidence="9 10">DSM 6210</strain>
    </source>
</reference>
<keyword evidence="4" id="KW-0378">Hydrolase</keyword>
<dbReference type="InterPro" id="IPR036380">
    <property type="entry name" value="Isochorismatase-like_sf"/>
</dbReference>
<dbReference type="InterPro" id="IPR052347">
    <property type="entry name" value="Isochorismatase_Nicotinamidase"/>
</dbReference>
<dbReference type="PANTHER" id="PTHR11080:SF2">
    <property type="entry name" value="LD05707P"/>
    <property type="match status" value="1"/>
</dbReference>
<protein>
    <recommendedName>
        <fullName evidence="6">nicotinamidase</fullName>
        <ecNumber evidence="6">3.5.1.19</ecNumber>
    </recommendedName>
    <alternativeName>
        <fullName evidence="7">Nicotinamide deamidase</fullName>
    </alternativeName>
</protein>
<keyword evidence="3" id="KW-0479">Metal-binding</keyword>
<dbReference type="CDD" id="cd01011">
    <property type="entry name" value="nicotinamidase"/>
    <property type="match status" value="1"/>
</dbReference>
<dbReference type="SUPFAM" id="SSF52499">
    <property type="entry name" value="Isochorismatase-like hydrolases"/>
    <property type="match status" value="1"/>
</dbReference>
<evidence type="ECO:0000259" key="8">
    <source>
        <dbReference type="Pfam" id="PF00857"/>
    </source>
</evidence>
<evidence type="ECO:0000256" key="2">
    <source>
        <dbReference type="ARBA" id="ARBA00022642"/>
    </source>
</evidence>
<dbReference type="Proteomes" id="UP000748752">
    <property type="component" value="Unassembled WGS sequence"/>
</dbReference>
<dbReference type="PANTHER" id="PTHR11080">
    <property type="entry name" value="PYRAZINAMIDASE/NICOTINAMIDASE"/>
    <property type="match status" value="1"/>
</dbReference>
<evidence type="ECO:0000256" key="7">
    <source>
        <dbReference type="ARBA" id="ARBA00043224"/>
    </source>
</evidence>
<sequence length="224" mass="24263">MTQFDAERTALLVIDMQPDFMPGGALPVQGAAGHNERLVGPVRDLMDAGLFPVQVATQDWHPAGHVSFASTHPGRDIFERIEVNGDDQTLWPDHCVQGTKAAELHPDLPLHRLAAVVRKGMDPQADSYSGFRNNWGPDGRRAPTGLAGYLHERGIDSVVCCGLARDVCVKWTAEDAVAAGLRSLLVWDLTWPVDAGNDQATRAELEAETVEIVTSDALPELAAR</sequence>
<gene>
    <name evidence="9" type="ORF">CKO31_19195</name>
</gene>
<dbReference type="EMBL" id="NRRV01000059">
    <property type="protein sequence ID" value="MBK1632834.1"/>
    <property type="molecule type" value="Genomic_DNA"/>
</dbReference>
<comment type="similarity">
    <text evidence="1">Belongs to the isochorismatase family.</text>
</comment>
<name>A0ABS1CLX1_9GAMM</name>
<evidence type="ECO:0000313" key="10">
    <source>
        <dbReference type="Proteomes" id="UP000748752"/>
    </source>
</evidence>
<dbReference type="Gene3D" id="3.40.50.850">
    <property type="entry name" value="Isochorismatase-like"/>
    <property type="match status" value="1"/>
</dbReference>
<keyword evidence="10" id="KW-1185">Reference proteome</keyword>